<dbReference type="Proteomes" id="UP000281955">
    <property type="component" value="Unassembled WGS sequence"/>
</dbReference>
<organism evidence="15 16">
    <name type="scientific">Motilibacter peucedani</name>
    <dbReference type="NCBI Taxonomy" id="598650"/>
    <lineage>
        <taxon>Bacteria</taxon>
        <taxon>Bacillati</taxon>
        <taxon>Actinomycetota</taxon>
        <taxon>Actinomycetes</taxon>
        <taxon>Motilibacterales</taxon>
        <taxon>Motilibacteraceae</taxon>
        <taxon>Motilibacter</taxon>
    </lineage>
</organism>
<evidence type="ECO:0000313" key="16">
    <source>
        <dbReference type="Proteomes" id="UP000281955"/>
    </source>
</evidence>
<keyword evidence="4 10" id="KW-0547">Nucleotide-binding</keyword>
<evidence type="ECO:0000256" key="3">
    <source>
        <dbReference type="ARBA" id="ARBA00022618"/>
    </source>
</evidence>
<dbReference type="AlphaFoldDB" id="A0A420XPI5"/>
<dbReference type="InterPro" id="IPR036615">
    <property type="entry name" value="Mur_ligase_C_dom_sf"/>
</dbReference>
<evidence type="ECO:0000259" key="13">
    <source>
        <dbReference type="Pfam" id="PF02875"/>
    </source>
</evidence>
<dbReference type="GO" id="GO:0051301">
    <property type="term" value="P:cell division"/>
    <property type="evidence" value="ECO:0007669"/>
    <property type="project" value="UniProtKB-KW"/>
</dbReference>
<dbReference type="SUPFAM" id="SSF53623">
    <property type="entry name" value="MurD-like peptide ligases, catalytic domain"/>
    <property type="match status" value="1"/>
</dbReference>
<accession>A0A420XPI5</accession>
<dbReference type="Pfam" id="PF02875">
    <property type="entry name" value="Mur_ligase_C"/>
    <property type="match status" value="1"/>
</dbReference>
<evidence type="ECO:0000256" key="8">
    <source>
        <dbReference type="ARBA" id="ARBA00023306"/>
    </source>
</evidence>
<comment type="caution">
    <text evidence="15">The sequence shown here is derived from an EMBL/GenBank/DDBJ whole genome shotgun (WGS) entry which is preliminary data.</text>
</comment>
<sequence length="484" mass="48385">MTLGGSDGGWTLEQLAAAAGGRVIGGEASTRVTGPVVIDSRAVEPGALFVAVPGEHVDGHDYAGAALAAGAAAVLASRPVDGPAVLVDDTTGALASVAAAHLRALPDLTTVGVTGSSGKTSTKDLLAAVLEAAAPTVATAGSFNNELGLPLTVTRADAGTRWLVLEMGARGVGHIAALCAVAPPRIGVVLNVGSAHVGEFGSREVTARAKGELVEALPADGVAVLNADDPLVSAMAGRTSARVVTFGLTPAADVSARATSLDPLGRASFELVTPEGSAEVVLQVSGEHQVANALAAAAVGREAGLAVADVAAALSAAAARSRWRMEVTERADGVTVVNDAYNANPESVRAALKALAGMGRSVPRGSLPRRTWAVLGEMRELGATSRDEHDALGRLVVRLDIHRLVAVGEPARPIALGAGLEGSWGGEAAWVPDVDAALAVLRAELEPGDIVLVKASRAVGLERVAAALLADVPGAEAAAEEGTS</sequence>
<dbReference type="PANTHER" id="PTHR43024:SF1">
    <property type="entry name" value="UDP-N-ACETYLMURAMOYL-TRIPEPTIDE--D-ALANYL-D-ALANINE LIGASE"/>
    <property type="match status" value="1"/>
</dbReference>
<feature type="domain" description="Mur ligase C-terminal" evidence="13">
    <location>
        <begin position="324"/>
        <end position="457"/>
    </location>
</feature>
<evidence type="ECO:0000256" key="11">
    <source>
        <dbReference type="RuleBase" id="RU004136"/>
    </source>
</evidence>
<evidence type="ECO:0000256" key="4">
    <source>
        <dbReference type="ARBA" id="ARBA00022741"/>
    </source>
</evidence>
<keyword evidence="7 10" id="KW-0573">Peptidoglycan synthesis</keyword>
<keyword evidence="8 10" id="KW-0131">Cell cycle</keyword>
<evidence type="ECO:0000256" key="9">
    <source>
        <dbReference type="ARBA" id="ARBA00023316"/>
    </source>
</evidence>
<evidence type="ECO:0000256" key="7">
    <source>
        <dbReference type="ARBA" id="ARBA00022984"/>
    </source>
</evidence>
<evidence type="ECO:0000259" key="14">
    <source>
        <dbReference type="Pfam" id="PF08245"/>
    </source>
</evidence>
<dbReference type="Gene3D" id="3.90.190.20">
    <property type="entry name" value="Mur ligase, C-terminal domain"/>
    <property type="match status" value="1"/>
</dbReference>
<evidence type="ECO:0000256" key="10">
    <source>
        <dbReference type="HAMAP-Rule" id="MF_02019"/>
    </source>
</evidence>
<evidence type="ECO:0000259" key="12">
    <source>
        <dbReference type="Pfam" id="PF01225"/>
    </source>
</evidence>
<gene>
    <name evidence="10" type="primary">murF</name>
    <name evidence="15" type="ORF">CLV35_2610</name>
</gene>
<feature type="domain" description="Mur ligase central" evidence="14">
    <location>
        <begin position="113"/>
        <end position="299"/>
    </location>
</feature>
<dbReference type="UniPathway" id="UPA00219"/>
<dbReference type="GO" id="GO:0009252">
    <property type="term" value="P:peptidoglycan biosynthetic process"/>
    <property type="evidence" value="ECO:0007669"/>
    <property type="project" value="UniProtKB-UniRule"/>
</dbReference>
<dbReference type="NCBIfam" id="TIGR01143">
    <property type="entry name" value="murF"/>
    <property type="match status" value="1"/>
</dbReference>
<dbReference type="GO" id="GO:0047480">
    <property type="term" value="F:UDP-N-acetylmuramoyl-tripeptide-D-alanyl-D-alanine ligase activity"/>
    <property type="evidence" value="ECO:0007669"/>
    <property type="project" value="UniProtKB-UniRule"/>
</dbReference>
<proteinExistence type="inferred from homology"/>
<evidence type="ECO:0000256" key="5">
    <source>
        <dbReference type="ARBA" id="ARBA00022840"/>
    </source>
</evidence>
<dbReference type="GO" id="GO:0008360">
    <property type="term" value="P:regulation of cell shape"/>
    <property type="evidence" value="ECO:0007669"/>
    <property type="project" value="UniProtKB-KW"/>
</dbReference>
<keyword evidence="9 10" id="KW-0961">Cell wall biogenesis/degradation</keyword>
<reference evidence="15 16" key="1">
    <citation type="submission" date="2018-10" db="EMBL/GenBank/DDBJ databases">
        <title>Genomic Encyclopedia of Archaeal and Bacterial Type Strains, Phase II (KMG-II): from individual species to whole genera.</title>
        <authorList>
            <person name="Goeker M."/>
        </authorList>
    </citation>
    <scope>NUCLEOTIDE SEQUENCE [LARGE SCALE GENOMIC DNA]</scope>
    <source>
        <strain evidence="15 16">RP-AC37</strain>
    </source>
</reference>
<keyword evidence="5 10" id="KW-0067">ATP-binding</keyword>
<dbReference type="EMBL" id="RBWV01000012">
    <property type="protein sequence ID" value="RKS74109.1"/>
    <property type="molecule type" value="Genomic_DNA"/>
</dbReference>
<evidence type="ECO:0000256" key="6">
    <source>
        <dbReference type="ARBA" id="ARBA00022960"/>
    </source>
</evidence>
<dbReference type="PANTHER" id="PTHR43024">
    <property type="entry name" value="UDP-N-ACETYLMURAMOYL-TRIPEPTIDE--D-ALANYL-D-ALANINE LIGASE"/>
    <property type="match status" value="1"/>
</dbReference>
<comment type="catalytic activity">
    <reaction evidence="10 11">
        <text>D-alanyl-D-alanine + UDP-N-acetyl-alpha-D-muramoyl-L-alanyl-gamma-D-glutamyl-meso-2,6-diaminopimelate + ATP = UDP-N-acetyl-alpha-D-muramoyl-L-alanyl-gamma-D-glutamyl-meso-2,6-diaminopimeloyl-D-alanyl-D-alanine + ADP + phosphate + H(+)</text>
        <dbReference type="Rhea" id="RHEA:28374"/>
        <dbReference type="ChEBI" id="CHEBI:15378"/>
        <dbReference type="ChEBI" id="CHEBI:30616"/>
        <dbReference type="ChEBI" id="CHEBI:43474"/>
        <dbReference type="ChEBI" id="CHEBI:57822"/>
        <dbReference type="ChEBI" id="CHEBI:61386"/>
        <dbReference type="ChEBI" id="CHEBI:83905"/>
        <dbReference type="ChEBI" id="CHEBI:456216"/>
        <dbReference type="EC" id="6.3.2.10"/>
    </reaction>
</comment>
<dbReference type="InterPro" id="IPR000713">
    <property type="entry name" value="Mur_ligase_N"/>
</dbReference>
<keyword evidence="1 10" id="KW-0963">Cytoplasm</keyword>
<dbReference type="InterPro" id="IPR005863">
    <property type="entry name" value="UDP-N-AcMur_synth"/>
</dbReference>
<protein>
    <recommendedName>
        <fullName evidence="10 11">UDP-N-acetylmuramoyl-tripeptide--D-alanyl-D-alanine ligase</fullName>
        <ecNumber evidence="10 11">6.3.2.10</ecNumber>
    </recommendedName>
    <alternativeName>
        <fullName evidence="10">D-alanyl-D-alanine-adding enzyme</fullName>
    </alternativeName>
</protein>
<dbReference type="GO" id="GO:0005737">
    <property type="term" value="C:cytoplasm"/>
    <property type="evidence" value="ECO:0007669"/>
    <property type="project" value="UniProtKB-SubCell"/>
</dbReference>
<dbReference type="HAMAP" id="MF_02019">
    <property type="entry name" value="MurF"/>
    <property type="match status" value="1"/>
</dbReference>
<feature type="domain" description="Mur ligase N-terminal catalytic" evidence="12">
    <location>
        <begin position="36"/>
        <end position="80"/>
    </location>
</feature>
<dbReference type="InterPro" id="IPR004101">
    <property type="entry name" value="Mur_ligase_C"/>
</dbReference>
<dbReference type="SUPFAM" id="SSF63418">
    <property type="entry name" value="MurE/MurF N-terminal domain"/>
    <property type="match status" value="1"/>
</dbReference>
<evidence type="ECO:0000256" key="1">
    <source>
        <dbReference type="ARBA" id="ARBA00022490"/>
    </source>
</evidence>
<evidence type="ECO:0000313" key="15">
    <source>
        <dbReference type="EMBL" id="RKS74109.1"/>
    </source>
</evidence>
<comment type="subcellular location">
    <subcellularLocation>
        <location evidence="10 11">Cytoplasm</location>
    </subcellularLocation>
</comment>
<comment type="pathway">
    <text evidence="10 11">Cell wall biogenesis; peptidoglycan biosynthesis.</text>
</comment>
<dbReference type="InParanoid" id="A0A420XPI5"/>
<dbReference type="Gene3D" id="3.40.1190.10">
    <property type="entry name" value="Mur-like, catalytic domain"/>
    <property type="match status" value="1"/>
</dbReference>
<evidence type="ECO:0000256" key="2">
    <source>
        <dbReference type="ARBA" id="ARBA00022598"/>
    </source>
</evidence>
<dbReference type="InterPro" id="IPR036565">
    <property type="entry name" value="Mur-like_cat_sf"/>
</dbReference>
<dbReference type="GO" id="GO:0005524">
    <property type="term" value="F:ATP binding"/>
    <property type="evidence" value="ECO:0007669"/>
    <property type="project" value="UniProtKB-UniRule"/>
</dbReference>
<dbReference type="InterPro" id="IPR013221">
    <property type="entry name" value="Mur_ligase_cen"/>
</dbReference>
<keyword evidence="6 10" id="KW-0133">Cell shape</keyword>
<keyword evidence="2 10" id="KW-0436">Ligase</keyword>
<dbReference type="InterPro" id="IPR051046">
    <property type="entry name" value="MurCDEF_CellWall_CoF430Synth"/>
</dbReference>
<dbReference type="OrthoDB" id="9800958at2"/>
<comment type="function">
    <text evidence="10 11">Involved in cell wall formation. Catalyzes the final step in the synthesis of UDP-N-acetylmuramoyl-pentapeptide, the precursor of murein.</text>
</comment>
<dbReference type="Pfam" id="PF01225">
    <property type="entry name" value="Mur_ligase"/>
    <property type="match status" value="1"/>
</dbReference>
<comment type="similarity">
    <text evidence="10">Belongs to the MurCDEF family. MurF subfamily.</text>
</comment>
<keyword evidence="16" id="KW-1185">Reference proteome</keyword>
<name>A0A420XPI5_9ACTN</name>
<dbReference type="Pfam" id="PF08245">
    <property type="entry name" value="Mur_ligase_M"/>
    <property type="match status" value="1"/>
</dbReference>
<dbReference type="GO" id="GO:0008766">
    <property type="term" value="F:UDP-N-acetylmuramoylalanyl-D-glutamyl-2,6-diaminopimelate-D-alanyl-D-alanine ligase activity"/>
    <property type="evidence" value="ECO:0007669"/>
    <property type="project" value="RHEA"/>
</dbReference>
<dbReference type="RefSeq" id="WP_121193872.1">
    <property type="nucleotide sequence ID" value="NZ_RBWV01000012.1"/>
</dbReference>
<dbReference type="GO" id="GO:0071555">
    <property type="term" value="P:cell wall organization"/>
    <property type="evidence" value="ECO:0007669"/>
    <property type="project" value="UniProtKB-KW"/>
</dbReference>
<keyword evidence="3 10" id="KW-0132">Cell division</keyword>
<dbReference type="InterPro" id="IPR035911">
    <property type="entry name" value="MurE/MurF_N"/>
</dbReference>
<dbReference type="SUPFAM" id="SSF53244">
    <property type="entry name" value="MurD-like peptide ligases, peptide-binding domain"/>
    <property type="match status" value="1"/>
</dbReference>
<feature type="binding site" evidence="10">
    <location>
        <begin position="115"/>
        <end position="121"/>
    </location>
    <ligand>
        <name>ATP</name>
        <dbReference type="ChEBI" id="CHEBI:30616"/>
    </ligand>
</feature>
<dbReference type="FunCoup" id="A0A420XPI5">
    <property type="interactions" value="33"/>
</dbReference>
<dbReference type="EC" id="6.3.2.10" evidence="10 11"/>
<dbReference type="Gene3D" id="3.40.1390.10">
    <property type="entry name" value="MurE/MurF, N-terminal domain"/>
    <property type="match status" value="1"/>
</dbReference>